<feature type="region of interest" description="Disordered" evidence="1">
    <location>
        <begin position="1"/>
        <end position="25"/>
    </location>
</feature>
<comment type="caution">
    <text evidence="2">The sequence shown here is derived from an EMBL/GenBank/DDBJ whole genome shotgun (WGS) entry which is preliminary data.</text>
</comment>
<dbReference type="Proteomes" id="UP000003344">
    <property type="component" value="Unassembled WGS sequence"/>
</dbReference>
<dbReference type="AlphaFoldDB" id="D3A1A1"/>
<sequence length="103" mass="10614">RGRVRFRVRSQEVPGSETTAGQWSPRGAELRAQGTVPVRIPLLAATATHVVPPAVEEASAILSGAAAGPGKRHGELPGALPSQPAPLLDPRRVMLSDVGIGSP</sequence>
<dbReference type="EMBL" id="ACDX02000054">
    <property type="protein sequence ID" value="EFC86890.1"/>
    <property type="molecule type" value="Genomic_DNA"/>
</dbReference>
<feature type="region of interest" description="Disordered" evidence="1">
    <location>
        <begin position="65"/>
        <end position="88"/>
    </location>
</feature>
<accession>D3A1A1</accession>
<reference evidence="2 3" key="1">
    <citation type="submission" date="2009-10" db="EMBL/GenBank/DDBJ databases">
        <authorList>
            <person name="Weinstock G."/>
            <person name="Sodergren E."/>
            <person name="Clifton S."/>
            <person name="Fulton L."/>
            <person name="Fulton B."/>
            <person name="Courtney L."/>
            <person name="Fronick C."/>
            <person name="Harrison M."/>
            <person name="Strong C."/>
            <person name="Farmer C."/>
            <person name="Delahaunty K."/>
            <person name="Markovic C."/>
            <person name="Hall O."/>
            <person name="Minx P."/>
            <person name="Tomlinson C."/>
            <person name="Mitreva M."/>
            <person name="Nelson J."/>
            <person name="Hou S."/>
            <person name="Wollam A."/>
            <person name="Pepin K.H."/>
            <person name="Johnson M."/>
            <person name="Bhonagiri V."/>
            <person name="Nash W.E."/>
            <person name="Warren W."/>
            <person name="Chinwalla A."/>
            <person name="Mardis E.R."/>
            <person name="Wilson R.K."/>
        </authorList>
    </citation>
    <scope>NUCLEOTIDE SEQUENCE [LARGE SCALE GENOMIC DNA]</scope>
    <source>
        <strain evidence="3">ATCC 25996 / DSM 4631 / NCTC 10774 / M26</strain>
    </source>
</reference>
<evidence type="ECO:0000256" key="1">
    <source>
        <dbReference type="SAM" id="MobiDB-lite"/>
    </source>
</evidence>
<protein>
    <submittedName>
        <fullName evidence="2">Uncharacterized protein</fullName>
    </submittedName>
</protein>
<gene>
    <name evidence="2" type="ORF">NEIMUCOT_06695</name>
</gene>
<name>D3A1A1_NEIM2</name>
<organism evidence="2 3">
    <name type="scientific">Neisseria mucosa (strain ATCC 25996 / DSM 4631 / NCTC 10774 / M26)</name>
    <dbReference type="NCBI Taxonomy" id="546266"/>
    <lineage>
        <taxon>Bacteria</taxon>
        <taxon>Pseudomonadati</taxon>
        <taxon>Pseudomonadota</taxon>
        <taxon>Betaproteobacteria</taxon>
        <taxon>Neisseriales</taxon>
        <taxon>Neisseriaceae</taxon>
        <taxon>Neisseria</taxon>
    </lineage>
</organism>
<proteinExistence type="predicted"/>
<evidence type="ECO:0000313" key="3">
    <source>
        <dbReference type="Proteomes" id="UP000003344"/>
    </source>
</evidence>
<evidence type="ECO:0000313" key="2">
    <source>
        <dbReference type="EMBL" id="EFC86890.1"/>
    </source>
</evidence>
<feature type="non-terminal residue" evidence="2">
    <location>
        <position position="1"/>
    </location>
</feature>